<dbReference type="Proteomes" id="UP000273675">
    <property type="component" value="Unassembled WGS sequence"/>
</dbReference>
<dbReference type="Pfam" id="PF00756">
    <property type="entry name" value="Esterase"/>
    <property type="match status" value="1"/>
</dbReference>
<keyword evidence="2" id="KW-0732">Signal</keyword>
<proteinExistence type="predicted"/>
<organism evidence="3 4">
    <name type="scientific">Maricaulis maris</name>
    <dbReference type="NCBI Taxonomy" id="74318"/>
    <lineage>
        <taxon>Bacteria</taxon>
        <taxon>Pseudomonadati</taxon>
        <taxon>Pseudomonadota</taxon>
        <taxon>Alphaproteobacteria</taxon>
        <taxon>Maricaulales</taxon>
        <taxon>Maricaulaceae</taxon>
        <taxon>Maricaulis</taxon>
    </lineage>
</organism>
<protein>
    <submittedName>
        <fullName evidence="3">Enterochelin esterase-like enzyme</fullName>
    </submittedName>
</protein>
<evidence type="ECO:0000256" key="1">
    <source>
        <dbReference type="SAM" id="MobiDB-lite"/>
    </source>
</evidence>
<dbReference type="InterPro" id="IPR050583">
    <property type="entry name" value="Mycobacterial_A85_antigen"/>
</dbReference>
<dbReference type="AlphaFoldDB" id="A0A495CXY1"/>
<feature type="chain" id="PRO_5019731329" evidence="2">
    <location>
        <begin position="19"/>
        <end position="328"/>
    </location>
</feature>
<feature type="signal peptide" evidence="2">
    <location>
        <begin position="1"/>
        <end position="18"/>
    </location>
</feature>
<dbReference type="RefSeq" id="WP_170150505.1">
    <property type="nucleotide sequence ID" value="NZ_RBIM01000008.1"/>
</dbReference>
<dbReference type="PANTHER" id="PTHR48098">
    <property type="entry name" value="ENTEROCHELIN ESTERASE-RELATED"/>
    <property type="match status" value="1"/>
</dbReference>
<sequence length="328" mass="35695">MRLLLTLFVLALVTPGLAAQPVAGTVLRLEPMGADGLEARPISIYLPPGYADGERAYPVIYAMDGQNLFEPGYSYAGVEWGLDETMDRLIAAGRIRPAIIVGIWNTSARAREYAPQAVFDRFAASARAQALESWGGGVVSDAFLRFVVEDIKPLIDSRYRTRPEGADTALMGSSMGGLISLYGLTQYPDTFAAAAGLSTHWPIFADASFQDPHIADAWREQALAAWSDYLEDAPLDPARHRIWLDHGTINLDNLYPAYQVAIDAVMAQRGFDDRAHYRSTRYDGADHNEAAWNARLADPLVFLLGVGQADGTSSADPQATDRTSRDGG</sequence>
<gene>
    <name evidence="3" type="ORF">C7435_3097</name>
</gene>
<evidence type="ECO:0000256" key="2">
    <source>
        <dbReference type="SAM" id="SignalP"/>
    </source>
</evidence>
<dbReference type="PANTHER" id="PTHR48098:SF6">
    <property type="entry name" value="FERRI-BACILLIBACTIN ESTERASE BESA"/>
    <property type="match status" value="1"/>
</dbReference>
<dbReference type="InterPro" id="IPR000801">
    <property type="entry name" value="Esterase-like"/>
</dbReference>
<accession>A0A495CXY1</accession>
<dbReference type="SUPFAM" id="SSF53474">
    <property type="entry name" value="alpha/beta-Hydrolases"/>
    <property type="match status" value="1"/>
</dbReference>
<feature type="compositionally biased region" description="Polar residues" evidence="1">
    <location>
        <begin position="310"/>
        <end position="321"/>
    </location>
</feature>
<reference evidence="3 4" key="1">
    <citation type="submission" date="2018-10" db="EMBL/GenBank/DDBJ databases">
        <title>Genomic Encyclopedia of Type Strains, Phase IV (KMG-IV): sequencing the most valuable type-strain genomes for metagenomic binning, comparative biology and taxonomic classification.</title>
        <authorList>
            <person name="Goeker M."/>
        </authorList>
    </citation>
    <scope>NUCLEOTIDE SEQUENCE [LARGE SCALE GENOMIC DNA]</scope>
    <source>
        <strain evidence="3 4">DSM 4734</strain>
    </source>
</reference>
<comment type="caution">
    <text evidence="3">The sequence shown here is derived from an EMBL/GenBank/DDBJ whole genome shotgun (WGS) entry which is preliminary data.</text>
</comment>
<dbReference type="Gene3D" id="3.40.50.1820">
    <property type="entry name" value="alpha/beta hydrolase"/>
    <property type="match status" value="1"/>
</dbReference>
<dbReference type="InterPro" id="IPR029058">
    <property type="entry name" value="AB_hydrolase_fold"/>
</dbReference>
<evidence type="ECO:0000313" key="4">
    <source>
        <dbReference type="Proteomes" id="UP000273675"/>
    </source>
</evidence>
<feature type="region of interest" description="Disordered" evidence="1">
    <location>
        <begin position="309"/>
        <end position="328"/>
    </location>
</feature>
<dbReference type="EMBL" id="RBIM01000008">
    <property type="protein sequence ID" value="RKQ94125.1"/>
    <property type="molecule type" value="Genomic_DNA"/>
</dbReference>
<evidence type="ECO:0000313" key="3">
    <source>
        <dbReference type="EMBL" id="RKQ94125.1"/>
    </source>
</evidence>
<name>A0A495CXY1_9PROT</name>